<dbReference type="AlphaFoldDB" id="A0A067LQD9"/>
<keyword evidence="6" id="KW-1185">Reference proteome</keyword>
<evidence type="ECO:0000256" key="2">
    <source>
        <dbReference type="ARBA" id="ARBA00022801"/>
    </source>
</evidence>
<dbReference type="InterPro" id="IPR051058">
    <property type="entry name" value="GDSL_Est/Lipase"/>
</dbReference>
<organism evidence="5 6">
    <name type="scientific">Jatropha curcas</name>
    <name type="common">Barbados nut</name>
    <dbReference type="NCBI Taxonomy" id="180498"/>
    <lineage>
        <taxon>Eukaryota</taxon>
        <taxon>Viridiplantae</taxon>
        <taxon>Streptophyta</taxon>
        <taxon>Embryophyta</taxon>
        <taxon>Tracheophyta</taxon>
        <taxon>Spermatophyta</taxon>
        <taxon>Magnoliopsida</taxon>
        <taxon>eudicotyledons</taxon>
        <taxon>Gunneridae</taxon>
        <taxon>Pentapetalae</taxon>
        <taxon>rosids</taxon>
        <taxon>fabids</taxon>
        <taxon>Malpighiales</taxon>
        <taxon>Euphorbiaceae</taxon>
        <taxon>Crotonoideae</taxon>
        <taxon>Jatropheae</taxon>
        <taxon>Jatropha</taxon>
    </lineage>
</organism>
<evidence type="ECO:0000256" key="1">
    <source>
        <dbReference type="ARBA" id="ARBA00008668"/>
    </source>
</evidence>
<protein>
    <submittedName>
        <fullName evidence="5">Uncharacterized protein</fullName>
    </submittedName>
</protein>
<dbReference type="PANTHER" id="PTHR45648">
    <property type="entry name" value="GDSL LIPASE/ACYLHYDROLASE FAMILY PROTEIN (AFU_ORTHOLOGUE AFUA_4G14700)"/>
    <property type="match status" value="1"/>
</dbReference>
<dbReference type="InterPro" id="IPR036514">
    <property type="entry name" value="SGNH_hydro_sf"/>
</dbReference>
<dbReference type="GO" id="GO:0016042">
    <property type="term" value="P:lipid catabolic process"/>
    <property type="evidence" value="ECO:0007669"/>
    <property type="project" value="UniProtKB-KW"/>
</dbReference>
<sequence>MGKKIFVLIFCIAIVAALDTANAEVPAVFILGDSTADTGTNNFLSGSIFKANFLPYGIDFPHSRPTGRFSNGFNSADFLAKFLGFKRSPLPFFLVNNIKGVKRPSFRGVNFASAGSGILNITGQPPNATQNVISLAEQIDQFSSIYSELVANKGEACAQTFLSKSLFFISVGSNDLFAYFLSNTSVPNKQEFIDSLGLAYDGYLRNLYKLGARKFGIISVPTIGCCPSMRILNFTGGCLGDLNTLATDFYTAISVVLVKLSSEYKDIKYSLGDTYEMTINVIDNPSLSGFTNVKDPCCEDENKSCSPNANFCSDRRQYLFWDLYHPTQKASWLAAVTLFTGDARFVTPINIKQLAEA</sequence>
<dbReference type="KEGG" id="jcu:105642411"/>
<dbReference type="InterPro" id="IPR001087">
    <property type="entry name" value="GDSL"/>
</dbReference>
<accession>A0A067LQD9</accession>
<keyword evidence="2" id="KW-0378">Hydrolase</keyword>
<dbReference type="PANTHER" id="PTHR45648:SF17">
    <property type="entry name" value="GDSL ESTERASE_LIPASE"/>
    <property type="match status" value="1"/>
</dbReference>
<name>A0A067LQD9_JATCU</name>
<keyword evidence="4" id="KW-0732">Signal</keyword>
<gene>
    <name evidence="5" type="ORF">JCGZ_00041</name>
</gene>
<feature type="signal peptide" evidence="4">
    <location>
        <begin position="1"/>
        <end position="17"/>
    </location>
</feature>
<evidence type="ECO:0000313" key="6">
    <source>
        <dbReference type="Proteomes" id="UP000027138"/>
    </source>
</evidence>
<evidence type="ECO:0000313" key="5">
    <source>
        <dbReference type="EMBL" id="KDP47150.1"/>
    </source>
</evidence>
<feature type="chain" id="PRO_5001640642" evidence="4">
    <location>
        <begin position="18"/>
        <end position="357"/>
    </location>
</feature>
<dbReference type="InterPro" id="IPR035669">
    <property type="entry name" value="SGNH_plant_lipase-like"/>
</dbReference>
<dbReference type="CDD" id="cd01837">
    <property type="entry name" value="SGNH_plant_lipase_like"/>
    <property type="match status" value="1"/>
</dbReference>
<dbReference type="EMBL" id="KK914193">
    <property type="protein sequence ID" value="KDP47150.1"/>
    <property type="molecule type" value="Genomic_DNA"/>
</dbReference>
<proteinExistence type="inferred from homology"/>
<evidence type="ECO:0000256" key="4">
    <source>
        <dbReference type="SAM" id="SignalP"/>
    </source>
</evidence>
<keyword evidence="3" id="KW-0443">Lipid metabolism</keyword>
<dbReference type="Gene3D" id="3.40.50.1110">
    <property type="entry name" value="SGNH hydrolase"/>
    <property type="match status" value="1"/>
</dbReference>
<dbReference type="OrthoDB" id="1600564at2759"/>
<evidence type="ECO:0000256" key="3">
    <source>
        <dbReference type="ARBA" id="ARBA00022963"/>
    </source>
</evidence>
<reference evidence="5 6" key="1">
    <citation type="journal article" date="2014" name="PLoS ONE">
        <title>Global Analysis of Gene Expression Profiles in Physic Nut (Jatropha curcas L.) Seedlings Exposed to Salt Stress.</title>
        <authorList>
            <person name="Zhang L."/>
            <person name="Zhang C."/>
            <person name="Wu P."/>
            <person name="Chen Y."/>
            <person name="Li M."/>
            <person name="Jiang H."/>
            <person name="Wu G."/>
        </authorList>
    </citation>
    <scope>NUCLEOTIDE SEQUENCE [LARGE SCALE GENOMIC DNA]</scope>
    <source>
        <strain evidence="6">cv. GZQX0401</strain>
        <tissue evidence="5">Young leaves</tissue>
    </source>
</reference>
<dbReference type="Proteomes" id="UP000027138">
    <property type="component" value="Unassembled WGS sequence"/>
</dbReference>
<dbReference type="GO" id="GO:0016788">
    <property type="term" value="F:hydrolase activity, acting on ester bonds"/>
    <property type="evidence" value="ECO:0007669"/>
    <property type="project" value="InterPro"/>
</dbReference>
<comment type="similarity">
    <text evidence="1">Belongs to the 'GDSL' lipolytic enzyme family.</text>
</comment>
<dbReference type="Pfam" id="PF00657">
    <property type="entry name" value="Lipase_GDSL"/>
    <property type="match status" value="1"/>
</dbReference>
<keyword evidence="3" id="KW-0442">Lipid degradation</keyword>